<sequence>MDMESVMEFLGGVPLLQRLPSSSLKRIAQLVTPRHYDKGQYVIREGEVGEGVYFIWEGEAEVDGSVHTEEENRPEFQLKRFDYFGNGLSVSVQQVDVIALTKLTCLVLPYEHCSLLQTKSIWRADETHDSCSLVERILHLDSIEVNLFQGITLPEAPKFGKVFGGQFVGQALAAASKTVDCLKIVHSLHSYFLLVGDFDMPILYQVHRVRDGKSFATRRVDAIQKGNVVFTLLASFQKEETGFKHQEVAMPSVPDPEMLLSLEQLRDKRLTDPRLPRSYRNKVAAKEFVPWPIEIRFCEPSTRTNQTKSPPSLKYWFRAKGKLSDDQALQRQTLRSTQNLEWCNICLISRCVAAFASDLIFLQVSLNPHRYRGLKASAVSLDHSMWFHRPFRADDWILFVVSGHRVISVQMVPCNNQKLTFQVFVLQIKSPAASNARGFVSGDMFTKGGEHIVSLTQEGLLRKYMPPNPATGSKL</sequence>
<evidence type="ECO:0000313" key="5">
    <source>
        <dbReference type="Proteomes" id="UP001154282"/>
    </source>
</evidence>
<dbReference type="CDD" id="cd00038">
    <property type="entry name" value="CAP_ED"/>
    <property type="match status" value="1"/>
</dbReference>
<dbReference type="GO" id="GO:0047617">
    <property type="term" value="F:fatty acyl-CoA hydrolase activity"/>
    <property type="evidence" value="ECO:0007669"/>
    <property type="project" value="InterPro"/>
</dbReference>
<dbReference type="PANTHER" id="PTHR11066:SF34">
    <property type="entry name" value="ACYL-COENZYME A THIOESTERASE 8"/>
    <property type="match status" value="1"/>
</dbReference>
<dbReference type="InterPro" id="IPR003703">
    <property type="entry name" value="Acyl_CoA_thio"/>
</dbReference>
<name>A0AAV0PMN5_9ROSI</name>
<dbReference type="InterPro" id="IPR029069">
    <property type="entry name" value="HotDog_dom_sf"/>
</dbReference>
<evidence type="ECO:0000256" key="2">
    <source>
        <dbReference type="ARBA" id="ARBA00022801"/>
    </source>
</evidence>
<dbReference type="SUPFAM" id="SSF54637">
    <property type="entry name" value="Thioesterase/thiol ester dehydrase-isomerase"/>
    <property type="match status" value="2"/>
</dbReference>
<dbReference type="CDD" id="cd03444">
    <property type="entry name" value="Thioesterase_II_repeat1"/>
    <property type="match status" value="1"/>
</dbReference>
<dbReference type="Gene3D" id="2.40.160.210">
    <property type="entry name" value="Acyl-CoA thioesterase, double hotdog domain"/>
    <property type="match status" value="1"/>
</dbReference>
<dbReference type="InterPro" id="IPR042171">
    <property type="entry name" value="Acyl-CoA_hotdog"/>
</dbReference>
<dbReference type="GO" id="GO:0006637">
    <property type="term" value="P:acyl-CoA metabolic process"/>
    <property type="evidence" value="ECO:0007669"/>
    <property type="project" value="InterPro"/>
</dbReference>
<dbReference type="SUPFAM" id="SSF51206">
    <property type="entry name" value="cAMP-binding domain-like"/>
    <property type="match status" value="1"/>
</dbReference>
<dbReference type="InterPro" id="IPR025652">
    <property type="entry name" value="TesB_C"/>
</dbReference>
<dbReference type="InterPro" id="IPR018490">
    <property type="entry name" value="cNMP-bd_dom_sf"/>
</dbReference>
<dbReference type="InterPro" id="IPR049449">
    <property type="entry name" value="TesB_ACOT8-like_N"/>
</dbReference>
<dbReference type="InterPro" id="IPR018488">
    <property type="entry name" value="cNMP-bd_CS"/>
</dbReference>
<protein>
    <recommendedName>
        <fullName evidence="3">Cyclic nucleotide-binding domain-containing protein</fullName>
    </recommendedName>
</protein>
<reference evidence="4" key="1">
    <citation type="submission" date="2022-08" db="EMBL/GenBank/DDBJ databases">
        <authorList>
            <person name="Gutierrez-Valencia J."/>
        </authorList>
    </citation>
    <scope>NUCLEOTIDE SEQUENCE</scope>
</reference>
<evidence type="ECO:0000313" key="4">
    <source>
        <dbReference type="EMBL" id="CAI0472141.1"/>
    </source>
</evidence>
<dbReference type="SMART" id="SM00100">
    <property type="entry name" value="cNMP"/>
    <property type="match status" value="1"/>
</dbReference>
<dbReference type="Pfam" id="PF13622">
    <property type="entry name" value="4HBT_3"/>
    <property type="match status" value="1"/>
</dbReference>
<feature type="domain" description="Cyclic nucleotide-binding" evidence="3">
    <location>
        <begin position="15"/>
        <end position="85"/>
    </location>
</feature>
<dbReference type="Gene3D" id="2.60.120.10">
    <property type="entry name" value="Jelly Rolls"/>
    <property type="match status" value="1"/>
</dbReference>
<dbReference type="InterPro" id="IPR000595">
    <property type="entry name" value="cNMP-bd_dom"/>
</dbReference>
<dbReference type="CDD" id="cd03445">
    <property type="entry name" value="Thioesterase_II_repeat2"/>
    <property type="match status" value="1"/>
</dbReference>
<dbReference type="Proteomes" id="UP001154282">
    <property type="component" value="Unassembled WGS sequence"/>
</dbReference>
<dbReference type="FunFam" id="2.60.120.10:FF:000109">
    <property type="entry name" value="Acyl-CoA thioesterase II"/>
    <property type="match status" value="1"/>
</dbReference>
<dbReference type="EMBL" id="CAMGYJ010000009">
    <property type="protein sequence ID" value="CAI0472141.1"/>
    <property type="molecule type" value="Genomic_DNA"/>
</dbReference>
<dbReference type="Pfam" id="PF00027">
    <property type="entry name" value="cNMP_binding"/>
    <property type="match status" value="1"/>
</dbReference>
<dbReference type="AlphaFoldDB" id="A0AAV0PMN5"/>
<dbReference type="PROSITE" id="PS50042">
    <property type="entry name" value="CNMP_BINDING_3"/>
    <property type="match status" value="1"/>
</dbReference>
<comment type="caution">
    <text evidence="4">The sequence shown here is derived from an EMBL/GenBank/DDBJ whole genome shotgun (WGS) entry which is preliminary data.</text>
</comment>
<gene>
    <name evidence="4" type="ORF">LITE_LOCUS39167</name>
</gene>
<dbReference type="InterPro" id="IPR014710">
    <property type="entry name" value="RmlC-like_jellyroll"/>
</dbReference>
<dbReference type="PANTHER" id="PTHR11066">
    <property type="entry name" value="ACYL-COA THIOESTERASE"/>
    <property type="match status" value="1"/>
</dbReference>
<proteinExistence type="inferred from homology"/>
<dbReference type="Pfam" id="PF02551">
    <property type="entry name" value="Acyl_CoA_thio"/>
    <property type="match status" value="1"/>
</dbReference>
<dbReference type="GO" id="GO:0009062">
    <property type="term" value="P:fatty acid catabolic process"/>
    <property type="evidence" value="ECO:0007669"/>
    <property type="project" value="TreeGrafter"/>
</dbReference>
<dbReference type="PROSITE" id="PS00888">
    <property type="entry name" value="CNMP_BINDING_1"/>
    <property type="match status" value="1"/>
</dbReference>
<keyword evidence="2" id="KW-0378">Hydrolase</keyword>
<keyword evidence="5" id="KW-1185">Reference proteome</keyword>
<organism evidence="4 5">
    <name type="scientific">Linum tenue</name>
    <dbReference type="NCBI Taxonomy" id="586396"/>
    <lineage>
        <taxon>Eukaryota</taxon>
        <taxon>Viridiplantae</taxon>
        <taxon>Streptophyta</taxon>
        <taxon>Embryophyta</taxon>
        <taxon>Tracheophyta</taxon>
        <taxon>Spermatophyta</taxon>
        <taxon>Magnoliopsida</taxon>
        <taxon>eudicotyledons</taxon>
        <taxon>Gunneridae</taxon>
        <taxon>Pentapetalae</taxon>
        <taxon>rosids</taxon>
        <taxon>fabids</taxon>
        <taxon>Malpighiales</taxon>
        <taxon>Linaceae</taxon>
        <taxon>Linum</taxon>
    </lineage>
</organism>
<evidence type="ECO:0000259" key="3">
    <source>
        <dbReference type="PROSITE" id="PS50042"/>
    </source>
</evidence>
<evidence type="ECO:0000256" key="1">
    <source>
        <dbReference type="ARBA" id="ARBA00006538"/>
    </source>
</evidence>
<comment type="similarity">
    <text evidence="1">Belongs to the C/M/P thioester hydrolase family.</text>
</comment>
<accession>A0AAV0PMN5</accession>